<sequence length="1013" mass="117496">MSETIRQSRDELIQSLHVGMSDFSVVDKTIQVIQFFEVDPLMLERELPALISKLASHYLSAEEDTQLKISRIYYQFAKIFLNRRVRVHIPVNIYDLKPVLQLLTRKDNWYCEYFLMSWLTMLVMSPFKFDNDTDIMKAIAKFDNVALIKPLQSMVKAELWSRNERLYALPDDLMQMDIIDLNYFLKMLKHKSKYPFTTEQLTGMTEHITSLTSFNNELEGLYLLKLLPKLTILLADSEETWQCIYDIIFWLTSSINLSFTDLRFKLAKTVSKIVLFISNSNPTSAEMIVEDCVEDTEKMIQTNTNDSMDAERLHTLLLVLAEFCRNKLLTVSQIEAFTSNILPTVSKFQQKRMMSTQGHQIRDAGNFFCWSLSRDYTNIPLPCLEEMFLSLLFTANFDHSPLIRKSAMAALQECLGRQGNKFLDNVVVVRLVEIHLGQLSNARLLYQLFKDNYPQYCERMVEWLVLFTIGKDYEFQLVKSTTDLLSTMISEFKDDEFDKLVNKFNIKLAELGLRNRDTDICARSSYLNFKIGCQTLTIQKDTLDVLHKYSIPKVWNEQVSFQALSELYGLLSLAKRGHPLSKDLAERVFMIVRNVKSNDYNHKDISNLFNELVFHISKHDECFVDDETKQFFWKTFDNLFKFEQPLVCSAAPFLYQHQFISLFYDVVPKISCEFKGKMINSLSEALPSYEINDDLKQFLKDVLLFLEDYTTTNQGDVGRITRLSTINLIAEHMELFQDAAFSEILLVNLLRLMGEPATELREKSFELLCRFENVHFPDMPFDSKIISLYHNFYKWNREFWKGYFFSAGAIHSTDKQISSAVDQLMAYYITLDEEERLRTVNEFVRIIPSASELKDLQENNSKKNLVGAIQKDGTKTILTFMNGWCRLLESGLELPNDFSSGGFFARVYNLQLAAKSVSITTYSFKLLTSLVCNQLLNETKASKQLANSLIGIFLKGFTKMKHKTTFSNTQKVALELLIQIYMCSNKTESIALLKDNSESPQQLCTLDHTLLFF</sequence>
<evidence type="ECO:0000259" key="1">
    <source>
        <dbReference type="Pfam" id="PF25767"/>
    </source>
</evidence>
<dbReference type="PANTHER" id="PTHR12658">
    <property type="entry name" value="BETA-TUBULIN COFACTOR D"/>
    <property type="match status" value="1"/>
</dbReference>
<dbReference type="InterPro" id="IPR016024">
    <property type="entry name" value="ARM-type_fold"/>
</dbReference>
<name>A0ABX6F0H1_KLUMA</name>
<evidence type="ECO:0000313" key="3">
    <source>
        <dbReference type="Proteomes" id="UP000422736"/>
    </source>
</evidence>
<feature type="domain" description="Tubulin-folding cofactor D ARM repeats" evidence="1">
    <location>
        <begin position="240"/>
        <end position="420"/>
    </location>
</feature>
<accession>A0ABX6F0H1</accession>
<keyword evidence="3" id="KW-1185">Reference proteome</keyword>
<dbReference type="Pfam" id="PF23579">
    <property type="entry name" value="ARM_TBCD"/>
    <property type="match status" value="1"/>
</dbReference>
<dbReference type="Pfam" id="PF25767">
    <property type="entry name" value="ARM_TBCD_2nd"/>
    <property type="match status" value="1"/>
</dbReference>
<reference evidence="2 3" key="1">
    <citation type="submission" date="2016-03" db="EMBL/GenBank/DDBJ databases">
        <title>How can Kluyveromyces marxianus grow so fast - potential evolutionary course in Saccharomyces Complex revealed by comparative genomics.</title>
        <authorList>
            <person name="Mo W."/>
            <person name="Lu W."/>
            <person name="Yang X."/>
            <person name="Qi J."/>
            <person name="Lv H."/>
        </authorList>
    </citation>
    <scope>NUCLEOTIDE SEQUENCE [LARGE SCALE GENOMIC DNA]</scope>
    <source>
        <strain evidence="2 3">FIM1</strain>
    </source>
</reference>
<evidence type="ECO:0000313" key="2">
    <source>
        <dbReference type="EMBL" id="QGN17341.1"/>
    </source>
</evidence>
<dbReference type="Proteomes" id="UP000422736">
    <property type="component" value="Chromosome 6"/>
</dbReference>
<dbReference type="SUPFAM" id="SSF48371">
    <property type="entry name" value="ARM repeat"/>
    <property type="match status" value="1"/>
</dbReference>
<dbReference type="EMBL" id="CP015059">
    <property type="protein sequence ID" value="QGN17341.1"/>
    <property type="molecule type" value="Genomic_DNA"/>
</dbReference>
<proteinExistence type="predicted"/>
<gene>
    <name evidence="2" type="primary">CIN1</name>
    <name evidence="2" type="ORF">FIM1_4073</name>
</gene>
<protein>
    <submittedName>
        <fullName evidence="2">Chromosome instability protein 1</fullName>
    </submittedName>
</protein>
<dbReference type="PANTHER" id="PTHR12658:SF0">
    <property type="entry name" value="TUBULIN-SPECIFIC CHAPERONE D"/>
    <property type="match status" value="1"/>
</dbReference>
<organism evidence="2 3">
    <name type="scientific">Kluyveromyces marxianus</name>
    <name type="common">Yeast</name>
    <name type="synonym">Candida kefyr</name>
    <dbReference type="NCBI Taxonomy" id="4911"/>
    <lineage>
        <taxon>Eukaryota</taxon>
        <taxon>Fungi</taxon>
        <taxon>Dikarya</taxon>
        <taxon>Ascomycota</taxon>
        <taxon>Saccharomycotina</taxon>
        <taxon>Saccharomycetes</taxon>
        <taxon>Saccharomycetales</taxon>
        <taxon>Saccharomycetaceae</taxon>
        <taxon>Kluyveromyces</taxon>
    </lineage>
</organism>
<dbReference type="InterPro" id="IPR058033">
    <property type="entry name" value="ARM_TBCD_2nd"/>
</dbReference>
<dbReference type="InterPro" id="IPR033162">
    <property type="entry name" value="TBCD"/>
</dbReference>